<proteinExistence type="predicted"/>
<dbReference type="EMBL" id="JYHV01000011">
    <property type="protein sequence ID" value="KJH83432.1"/>
    <property type="molecule type" value="Genomic_DNA"/>
</dbReference>
<dbReference type="RefSeq" id="WP_045160936.1">
    <property type="nucleotide sequence ID" value="NZ_JYHV01000011.1"/>
</dbReference>
<dbReference type="InterPro" id="IPR025403">
    <property type="entry name" value="TgpA-like_C"/>
</dbReference>
<reference evidence="4 5" key="1">
    <citation type="submission" date="2015-02" db="EMBL/GenBank/DDBJ databases">
        <title>Draft genome sequence of Pseudomonas stutzeri NT0128 isolated from wheat (Triticum turgidum) rhizosphere.</title>
        <authorList>
            <person name="Tovi N."/>
            <person name="Frenk S."/>
            <person name="Hadar Y."/>
            <person name="Minz D."/>
        </authorList>
    </citation>
    <scope>NUCLEOTIDE SEQUENCE [LARGE SCALE GENOMIC DNA]</scope>
    <source>
        <strain evidence="4 5">NT0128</strain>
    </source>
</reference>
<dbReference type="OrthoDB" id="183980at2"/>
<dbReference type="Pfam" id="PF13559">
    <property type="entry name" value="DUF4129"/>
    <property type="match status" value="1"/>
</dbReference>
<feature type="region of interest" description="Disordered" evidence="1">
    <location>
        <begin position="270"/>
        <end position="297"/>
    </location>
</feature>
<feature type="transmembrane region" description="Helical" evidence="2">
    <location>
        <begin position="151"/>
        <end position="175"/>
    </location>
</feature>
<comment type="caution">
    <text evidence="4">The sequence shown here is derived from an EMBL/GenBank/DDBJ whole genome shotgun (WGS) entry which is preliminary data.</text>
</comment>
<feature type="transmembrane region" description="Helical" evidence="2">
    <location>
        <begin position="73"/>
        <end position="93"/>
    </location>
</feature>
<dbReference type="AlphaFoldDB" id="A0A0D9ARQ3"/>
<keyword evidence="2" id="KW-1133">Transmembrane helix</keyword>
<name>A0A0D9ARQ3_STUST</name>
<accession>A0A0D9ARQ3</accession>
<keyword evidence="2" id="KW-0812">Transmembrane</keyword>
<evidence type="ECO:0000256" key="1">
    <source>
        <dbReference type="SAM" id="MobiDB-lite"/>
    </source>
</evidence>
<feature type="transmembrane region" description="Helical" evidence="2">
    <location>
        <begin position="367"/>
        <end position="384"/>
    </location>
</feature>
<dbReference type="Proteomes" id="UP000032487">
    <property type="component" value="Unassembled WGS sequence"/>
</dbReference>
<feature type="transmembrane region" description="Helical" evidence="2">
    <location>
        <begin position="204"/>
        <end position="227"/>
    </location>
</feature>
<evidence type="ECO:0000313" key="5">
    <source>
        <dbReference type="Proteomes" id="UP000032487"/>
    </source>
</evidence>
<dbReference type="PATRIC" id="fig|316.101.peg.600"/>
<evidence type="ECO:0000259" key="3">
    <source>
        <dbReference type="Pfam" id="PF13559"/>
    </source>
</evidence>
<evidence type="ECO:0000313" key="4">
    <source>
        <dbReference type="EMBL" id="KJH83432.1"/>
    </source>
</evidence>
<feature type="domain" description="Protein-glutamine gamma-glutamyltransferase-like C-terminal" evidence="3">
    <location>
        <begin position="443"/>
        <end position="514"/>
    </location>
</feature>
<organism evidence="4 5">
    <name type="scientific">Stutzerimonas stutzeri</name>
    <name type="common">Pseudomonas stutzeri</name>
    <dbReference type="NCBI Taxonomy" id="316"/>
    <lineage>
        <taxon>Bacteria</taxon>
        <taxon>Pseudomonadati</taxon>
        <taxon>Pseudomonadota</taxon>
        <taxon>Gammaproteobacteria</taxon>
        <taxon>Pseudomonadales</taxon>
        <taxon>Pseudomonadaceae</taxon>
        <taxon>Stutzerimonas</taxon>
    </lineage>
</organism>
<feature type="transmembrane region" description="Helical" evidence="2">
    <location>
        <begin position="248"/>
        <end position="267"/>
    </location>
</feature>
<keyword evidence="2" id="KW-0472">Membrane</keyword>
<feature type="transmembrane region" description="Helical" evidence="2">
    <location>
        <begin position="32"/>
        <end position="53"/>
    </location>
</feature>
<sequence>MRLSDATMEIRPRSAWESLDLGILLARRQARLLMTSWALLTLPVFALLSLMLWQHPTLSLLLFWWFKPLYERLPLFILSRSLFGDTPTLRRSFRALPGLLRSQWFSSLTWRRFSLTRSFDLPVLQLEGLSGSTRRNRLAVLKRRDTGAARWLTIVGIHLESGLWMGALALLYMLIPPQLLADWTWQDLLKVEGDWLWLEHLSNLLYVLILIIWEPIYVASGFSLYLNRRTMLEAWDIELSFRRLQERLQPLLPALLLSIGLSLGLPLEDARADTPAPPQREQTTPTEPSPEHERLLNQPLTSQAANERITELLNQPPFKNRETVTRWRFGEPQTLAEPGWLERLLNKLLRGGSLQRSLEHIATGVEILLWAALFGLIALCLWRYREWLRVHVGRLRPPAARQRQDTPAVLFGFDVQPESIPADVAGEVSRLWDQQPREALGLLYRAFLSRLLHERKLPLKSAHTEGEILDLLRQDGRPELVRYAETLTRHWQNLAYGHQAPPGAARNELCDRWRELFDTRMST</sequence>
<evidence type="ECO:0000256" key="2">
    <source>
        <dbReference type="SAM" id="Phobius"/>
    </source>
</evidence>
<protein>
    <submittedName>
        <fullName evidence="4">Membrane protein</fullName>
    </submittedName>
</protein>
<gene>
    <name evidence="4" type="ORF">UF78_05060</name>
</gene>